<keyword evidence="3" id="KW-1185">Reference proteome</keyword>
<dbReference type="EMBL" id="ML119652">
    <property type="protein sequence ID" value="RPA85776.1"/>
    <property type="molecule type" value="Genomic_DNA"/>
</dbReference>
<dbReference type="PANTHER" id="PTHR43544">
    <property type="entry name" value="SHORT-CHAIN DEHYDROGENASE/REDUCTASE"/>
    <property type="match status" value="1"/>
</dbReference>
<proteinExistence type="inferred from homology"/>
<dbReference type="AlphaFoldDB" id="A0A3N4IJF8"/>
<evidence type="ECO:0000313" key="2">
    <source>
        <dbReference type="EMBL" id="RPA85776.1"/>
    </source>
</evidence>
<dbReference type="GO" id="GO:0005737">
    <property type="term" value="C:cytoplasm"/>
    <property type="evidence" value="ECO:0007669"/>
    <property type="project" value="TreeGrafter"/>
</dbReference>
<comment type="similarity">
    <text evidence="1">Belongs to the short-chain dehydrogenases/reductases (SDR) family.</text>
</comment>
<protein>
    <submittedName>
        <fullName evidence="2">NAD(P)-binding protein</fullName>
    </submittedName>
</protein>
<dbReference type="InterPro" id="IPR036291">
    <property type="entry name" value="NAD(P)-bd_dom_sf"/>
</dbReference>
<dbReference type="PRINTS" id="PR00081">
    <property type="entry name" value="GDHRDH"/>
</dbReference>
<dbReference type="PANTHER" id="PTHR43544:SF12">
    <property type="entry name" value="NAD(P)-BINDING ROSSMANN-FOLD SUPERFAMILY PROTEIN"/>
    <property type="match status" value="1"/>
</dbReference>
<evidence type="ECO:0000256" key="1">
    <source>
        <dbReference type="ARBA" id="ARBA00006484"/>
    </source>
</evidence>
<name>A0A3N4IJF8_ASCIM</name>
<organism evidence="2 3">
    <name type="scientific">Ascobolus immersus RN42</name>
    <dbReference type="NCBI Taxonomy" id="1160509"/>
    <lineage>
        <taxon>Eukaryota</taxon>
        <taxon>Fungi</taxon>
        <taxon>Dikarya</taxon>
        <taxon>Ascomycota</taxon>
        <taxon>Pezizomycotina</taxon>
        <taxon>Pezizomycetes</taxon>
        <taxon>Pezizales</taxon>
        <taxon>Ascobolaceae</taxon>
        <taxon>Ascobolus</taxon>
    </lineage>
</organism>
<reference evidence="2 3" key="1">
    <citation type="journal article" date="2018" name="Nat. Ecol. Evol.">
        <title>Pezizomycetes genomes reveal the molecular basis of ectomycorrhizal truffle lifestyle.</title>
        <authorList>
            <person name="Murat C."/>
            <person name="Payen T."/>
            <person name="Noel B."/>
            <person name="Kuo A."/>
            <person name="Morin E."/>
            <person name="Chen J."/>
            <person name="Kohler A."/>
            <person name="Krizsan K."/>
            <person name="Balestrini R."/>
            <person name="Da Silva C."/>
            <person name="Montanini B."/>
            <person name="Hainaut M."/>
            <person name="Levati E."/>
            <person name="Barry K.W."/>
            <person name="Belfiori B."/>
            <person name="Cichocki N."/>
            <person name="Clum A."/>
            <person name="Dockter R.B."/>
            <person name="Fauchery L."/>
            <person name="Guy J."/>
            <person name="Iotti M."/>
            <person name="Le Tacon F."/>
            <person name="Lindquist E.A."/>
            <person name="Lipzen A."/>
            <person name="Malagnac F."/>
            <person name="Mello A."/>
            <person name="Molinier V."/>
            <person name="Miyauchi S."/>
            <person name="Poulain J."/>
            <person name="Riccioni C."/>
            <person name="Rubini A."/>
            <person name="Sitrit Y."/>
            <person name="Splivallo R."/>
            <person name="Traeger S."/>
            <person name="Wang M."/>
            <person name="Zifcakova L."/>
            <person name="Wipf D."/>
            <person name="Zambonelli A."/>
            <person name="Paolocci F."/>
            <person name="Nowrousian M."/>
            <person name="Ottonello S."/>
            <person name="Baldrian P."/>
            <person name="Spatafora J.W."/>
            <person name="Henrissat B."/>
            <person name="Nagy L.G."/>
            <person name="Aury J.M."/>
            <person name="Wincker P."/>
            <person name="Grigoriev I.V."/>
            <person name="Bonfante P."/>
            <person name="Martin F.M."/>
        </authorList>
    </citation>
    <scope>NUCLEOTIDE SEQUENCE [LARGE SCALE GENOMIC DNA]</scope>
    <source>
        <strain evidence="2 3">RN42</strain>
    </source>
</reference>
<dbReference type="InterPro" id="IPR051468">
    <property type="entry name" value="Fungal_SecMetab_SDRs"/>
</dbReference>
<dbReference type="OrthoDB" id="5296at2759"/>
<dbReference type="Proteomes" id="UP000275078">
    <property type="component" value="Unassembled WGS sequence"/>
</dbReference>
<evidence type="ECO:0000313" key="3">
    <source>
        <dbReference type="Proteomes" id="UP000275078"/>
    </source>
</evidence>
<gene>
    <name evidence="2" type="ORF">BJ508DRAFT_167480</name>
</gene>
<dbReference type="InterPro" id="IPR002347">
    <property type="entry name" value="SDR_fam"/>
</dbReference>
<dbReference type="Pfam" id="PF00106">
    <property type="entry name" value="adh_short"/>
    <property type="match status" value="1"/>
</dbReference>
<accession>A0A3N4IJF8</accession>
<dbReference type="SUPFAM" id="SSF51735">
    <property type="entry name" value="NAD(P)-binding Rossmann-fold domains"/>
    <property type="match status" value="1"/>
</dbReference>
<dbReference type="GO" id="GO:0016491">
    <property type="term" value="F:oxidoreductase activity"/>
    <property type="evidence" value="ECO:0007669"/>
    <property type="project" value="TreeGrafter"/>
</dbReference>
<dbReference type="Gene3D" id="3.40.50.720">
    <property type="entry name" value="NAD(P)-binding Rossmann-like Domain"/>
    <property type="match status" value="1"/>
</dbReference>
<sequence length="260" mass="28810">MATYHLVTPSTRGIGLALSRHLLSTTPSSTHIVATHRPTSSPDTVRKTILEPLPNSNETDKRLHLLPLDFTDEATITNSIQTELPRLIKGRDGHLTRAYILPGILHPEKTLKSLKAEEMLETFRINTIAPTLILRELMLSGLLPRQPSQPECKLMIMAARVGSVSDNKLGGWYSYRMSKTAVFQLVKTAQIEAERAYGGRVSIMGYHPGTVRTGLSEKFWKGEGEGKFEAKEAVKKMVGVVEEGDRGGKVWDWKGAEVLP</sequence>